<sequence length="110" mass="12217">MCSQRPHLQCGDRHLKIVLRAGWGGKMHDRIQLAVDMQVVAHVVFHEAEFRITDQVSDVFGSPCDQVVQSDNLMTLSNQEIGQVATQKSCAACNQNSHESLPPSSLPSRY</sequence>
<proteinExistence type="predicted"/>
<organism evidence="1 2">
    <name type="scientific">Nitrospira defluvii</name>
    <dbReference type="NCBI Taxonomy" id="330214"/>
    <lineage>
        <taxon>Bacteria</taxon>
        <taxon>Pseudomonadati</taxon>
        <taxon>Nitrospirota</taxon>
        <taxon>Nitrospiria</taxon>
        <taxon>Nitrospirales</taxon>
        <taxon>Nitrospiraceae</taxon>
        <taxon>Nitrospira</taxon>
    </lineage>
</organism>
<accession>A0ABM8SEG2</accession>
<gene>
    <name evidence="1" type="ORF">NSPZN2_90021</name>
</gene>
<keyword evidence="2" id="KW-1185">Reference proteome</keyword>
<protein>
    <submittedName>
        <fullName evidence="1">Uncharacterized protein</fullName>
    </submittedName>
</protein>
<comment type="caution">
    <text evidence="1">The sequence shown here is derived from an EMBL/GenBank/DDBJ whole genome shotgun (WGS) entry which is preliminary data.</text>
</comment>
<dbReference type="EMBL" id="CAJNBJ010000022">
    <property type="protein sequence ID" value="CAE6804433.1"/>
    <property type="molecule type" value="Genomic_DNA"/>
</dbReference>
<evidence type="ECO:0000313" key="2">
    <source>
        <dbReference type="Proteomes" id="UP000675880"/>
    </source>
</evidence>
<evidence type="ECO:0000313" key="1">
    <source>
        <dbReference type="EMBL" id="CAE6804433.1"/>
    </source>
</evidence>
<name>A0ABM8SEG2_9BACT</name>
<reference evidence="1 2" key="1">
    <citation type="submission" date="2021-02" db="EMBL/GenBank/DDBJ databases">
        <authorList>
            <person name="Han P."/>
        </authorList>
    </citation>
    <scope>NUCLEOTIDE SEQUENCE [LARGE SCALE GENOMIC DNA]</scope>
    <source>
        <strain evidence="1">Candidatus Nitrospira sp. ZN2</strain>
    </source>
</reference>
<dbReference type="Proteomes" id="UP000675880">
    <property type="component" value="Unassembled WGS sequence"/>
</dbReference>